<dbReference type="SUPFAM" id="SSF90112">
    <property type="entry name" value="Neurotransmitter-gated ion-channel transmembrane pore"/>
    <property type="match status" value="1"/>
</dbReference>
<dbReference type="AlphaFoldDB" id="E3LX37"/>
<dbReference type="eggNOG" id="KOG3645">
    <property type="taxonomic scope" value="Eukaryota"/>
</dbReference>
<dbReference type="GO" id="GO:0045211">
    <property type="term" value="C:postsynaptic membrane"/>
    <property type="evidence" value="ECO:0007669"/>
    <property type="project" value="UniProtKB-SubCell"/>
</dbReference>
<feature type="domain" description="Neurotransmitter-gated ion-channel ligand-binding" evidence="17">
    <location>
        <begin position="42"/>
        <end position="246"/>
    </location>
</feature>
<feature type="transmembrane region" description="Helical" evidence="15">
    <location>
        <begin position="279"/>
        <end position="297"/>
    </location>
</feature>
<dbReference type="Pfam" id="PF02931">
    <property type="entry name" value="Neur_chan_LBD"/>
    <property type="match status" value="1"/>
</dbReference>
<dbReference type="STRING" id="31234.E3LX37"/>
<evidence type="ECO:0000256" key="14">
    <source>
        <dbReference type="ARBA" id="ARBA00034104"/>
    </source>
</evidence>
<proteinExistence type="inferred from homology"/>
<dbReference type="HOGENOM" id="CLU_018074_0_0_1"/>
<keyword evidence="10" id="KW-0325">Glycoprotein</keyword>
<dbReference type="CDD" id="cd18997">
    <property type="entry name" value="LGIC_ECD_nAChR"/>
    <property type="match status" value="1"/>
</dbReference>
<evidence type="ECO:0000256" key="5">
    <source>
        <dbReference type="ARBA" id="ARBA00023018"/>
    </source>
</evidence>
<evidence type="ECO:0000256" key="9">
    <source>
        <dbReference type="ARBA" id="ARBA00023170"/>
    </source>
</evidence>
<dbReference type="Gene3D" id="1.20.58.390">
    <property type="entry name" value="Neurotransmitter-gated ion-channel transmembrane domain"/>
    <property type="match status" value="1"/>
</dbReference>
<feature type="domain" description="Neurotransmitter-gated ion-channel transmembrane" evidence="18">
    <location>
        <begin position="254"/>
        <end position="366"/>
    </location>
</feature>
<evidence type="ECO:0000256" key="13">
    <source>
        <dbReference type="ARBA" id="ARBA00023303"/>
    </source>
</evidence>
<evidence type="ECO:0000313" key="19">
    <source>
        <dbReference type="EMBL" id="EFO83449.1"/>
    </source>
</evidence>
<dbReference type="PRINTS" id="PR00254">
    <property type="entry name" value="NICOTINICR"/>
</dbReference>
<dbReference type="InterPro" id="IPR006029">
    <property type="entry name" value="Neurotrans-gated_channel_TM"/>
</dbReference>
<keyword evidence="9" id="KW-0675">Receptor</keyword>
<feature type="transmembrane region" description="Helical" evidence="15">
    <location>
        <begin position="247"/>
        <end position="267"/>
    </location>
</feature>
<evidence type="ECO:0000256" key="3">
    <source>
        <dbReference type="ARBA" id="ARBA00022692"/>
    </source>
</evidence>
<evidence type="ECO:0000313" key="20">
    <source>
        <dbReference type="Proteomes" id="UP000008281"/>
    </source>
</evidence>
<dbReference type="InterPro" id="IPR006201">
    <property type="entry name" value="Neur_channel"/>
</dbReference>
<evidence type="ECO:0000256" key="16">
    <source>
        <dbReference type="SAM" id="MobiDB-lite"/>
    </source>
</evidence>
<keyword evidence="1 15" id="KW-0813">Transport</keyword>
<dbReference type="Proteomes" id="UP000008281">
    <property type="component" value="Unassembled WGS sequence"/>
</dbReference>
<dbReference type="Pfam" id="PF02932">
    <property type="entry name" value="Neur_chan_memb"/>
    <property type="match status" value="1"/>
</dbReference>
<dbReference type="OMA" id="NVTRIHI"/>
<evidence type="ECO:0000256" key="12">
    <source>
        <dbReference type="ARBA" id="ARBA00023286"/>
    </source>
</evidence>
<dbReference type="EMBL" id="DS268417">
    <property type="protein sequence ID" value="EFO83449.1"/>
    <property type="molecule type" value="Genomic_DNA"/>
</dbReference>
<feature type="compositionally biased region" description="Low complexity" evidence="16">
    <location>
        <begin position="538"/>
        <end position="547"/>
    </location>
</feature>
<dbReference type="Gene3D" id="2.70.170.10">
    <property type="entry name" value="Neurotransmitter-gated ion-channel ligand-binding domain"/>
    <property type="match status" value="1"/>
</dbReference>
<dbReference type="OrthoDB" id="5975154at2759"/>
<dbReference type="InterPro" id="IPR036719">
    <property type="entry name" value="Neuro-gated_channel_TM_sf"/>
</dbReference>
<evidence type="ECO:0000259" key="18">
    <source>
        <dbReference type="Pfam" id="PF02932"/>
    </source>
</evidence>
<keyword evidence="6 15" id="KW-0406">Ion transport</keyword>
<dbReference type="GO" id="GO:0004888">
    <property type="term" value="F:transmembrane signaling receptor activity"/>
    <property type="evidence" value="ECO:0007669"/>
    <property type="project" value="InterPro"/>
</dbReference>
<keyword evidence="13 15" id="KW-0407">Ion channel</keyword>
<dbReference type="PANTHER" id="PTHR18945">
    <property type="entry name" value="NEUROTRANSMITTER GATED ION CHANNEL"/>
    <property type="match status" value="1"/>
</dbReference>
<keyword evidence="3 15" id="KW-0812">Transmembrane</keyword>
<sequence>MPSKHSTGVRFPPNADLFFLFLFSDGAHSTQLSSRADQNVMRLYRDLLYDYNNEIRPSVHPKEPINVTFVFSLTQIIDVDERNQILTTNSWVRLHWVDYKLVWDPRLYQNVTRIHIPSDKIWKPDIILYNNADAQYMKSVMSTDVIVDYLGNIHWPLSAIFTSSCPLDVKHYPFDRQTCILKYASWAYDGTKIDLLLKSEQGDITNYITNTEWSLIGIRAEKNQVIYSCCPEPYPFIDVHVTIERRAMFYVFNLILPCVLISLIALMGFYMPTDSGEKVTLGITSLLSTTVFLMLVAEGMPPTSEALPLIGIYYGVTIMLVALGTAMTVLTVNIHHTGVHGYPVPPFLQIFAFRYLSKILFVRIEPYHSIAHHVRHMYQCACAFNTVLSLPFRKFFSEYSDRNFIPIGISFRNFFFGIFRSEFRSEFFFSEYSDRNSVPKMSRFSEFFGIPNSVPHTPGDVDAFSKEHPSECTLSAGLHYKRLQDFDMNQAKKEENCGLQRDSSNLSVISANVHCNPDDRLLLSTRNTKNFDSEKSLRSSLSIKSGSPTAKKKVSFSSLNSHETPIDSPIYGRKLGRTQSQTPSSSHRNSNGNGGITSEITPPNPPKISLTDVDDVFENEQQPVVDEFEKEFLRVMSMVHGIIERNEMRVAERDKRDAIALEWQQVSWE</sequence>
<dbReference type="InterPro" id="IPR038050">
    <property type="entry name" value="Neuro_actylchol_rec"/>
</dbReference>
<keyword evidence="20" id="KW-1185">Reference proteome</keyword>
<keyword evidence="5" id="KW-0770">Synapse</keyword>
<keyword evidence="11" id="KW-0628">Postsynaptic cell membrane</keyword>
<evidence type="ECO:0000256" key="1">
    <source>
        <dbReference type="ARBA" id="ARBA00022448"/>
    </source>
</evidence>
<evidence type="ECO:0000256" key="6">
    <source>
        <dbReference type="ARBA" id="ARBA00023065"/>
    </source>
</evidence>
<organism evidence="20">
    <name type="scientific">Caenorhabditis remanei</name>
    <name type="common">Caenorhabditis vulgaris</name>
    <dbReference type="NCBI Taxonomy" id="31234"/>
    <lineage>
        <taxon>Eukaryota</taxon>
        <taxon>Metazoa</taxon>
        <taxon>Ecdysozoa</taxon>
        <taxon>Nematoda</taxon>
        <taxon>Chromadorea</taxon>
        <taxon>Rhabditida</taxon>
        <taxon>Rhabditina</taxon>
        <taxon>Rhabditomorpha</taxon>
        <taxon>Rhabditoidea</taxon>
        <taxon>Rhabditidae</taxon>
        <taxon>Peloderinae</taxon>
        <taxon>Caenorhabditis</taxon>
    </lineage>
</organism>
<reference evidence="19" key="1">
    <citation type="submission" date="2007-07" db="EMBL/GenBank/DDBJ databases">
        <title>PCAP assembly of the Caenorhabditis remanei genome.</title>
        <authorList>
            <consortium name="The Caenorhabditis remanei Sequencing Consortium"/>
            <person name="Wilson R.K."/>
        </authorList>
    </citation>
    <scope>NUCLEOTIDE SEQUENCE [LARGE SCALE GENOMIC DNA]</scope>
    <source>
        <strain evidence="19">PB4641</strain>
    </source>
</reference>
<evidence type="ECO:0000256" key="11">
    <source>
        <dbReference type="ARBA" id="ARBA00023257"/>
    </source>
</evidence>
<keyword evidence="12" id="KW-1071">Ligand-gated ion channel</keyword>
<comment type="similarity">
    <text evidence="15">Belongs to the ligand-gated ion channel (TC 1.A.9) family.</text>
</comment>
<dbReference type="GO" id="GO:0022848">
    <property type="term" value="F:acetylcholine-gated monoatomic cation-selective channel activity"/>
    <property type="evidence" value="ECO:0007669"/>
    <property type="project" value="InterPro"/>
</dbReference>
<dbReference type="CDD" id="cd19051">
    <property type="entry name" value="LGIC_TM_cation"/>
    <property type="match status" value="1"/>
</dbReference>
<evidence type="ECO:0000256" key="2">
    <source>
        <dbReference type="ARBA" id="ARBA00022475"/>
    </source>
</evidence>
<gene>
    <name evidence="19" type="primary">Cre-acr-21</name>
    <name evidence="19" type="ORF">CRE_02996</name>
</gene>
<evidence type="ECO:0000259" key="17">
    <source>
        <dbReference type="Pfam" id="PF02931"/>
    </source>
</evidence>
<dbReference type="InterPro" id="IPR036734">
    <property type="entry name" value="Neur_chan_lig-bd_sf"/>
</dbReference>
<evidence type="ECO:0000256" key="7">
    <source>
        <dbReference type="ARBA" id="ARBA00023136"/>
    </source>
</evidence>
<dbReference type="FunCoup" id="E3LX37">
    <property type="interactions" value="50"/>
</dbReference>
<comment type="subcellular location">
    <subcellularLocation>
        <location evidence="14">Postsynaptic cell membrane</location>
        <topology evidence="14">Multi-pass membrane protein</topology>
    </subcellularLocation>
</comment>
<dbReference type="FunFam" id="2.70.170.10:FF:000030">
    <property type="entry name" value="AcetylCholine Receptor"/>
    <property type="match status" value="1"/>
</dbReference>
<dbReference type="PRINTS" id="PR00252">
    <property type="entry name" value="NRIONCHANNEL"/>
</dbReference>
<keyword evidence="7 15" id="KW-0472">Membrane</keyword>
<protein>
    <submittedName>
        <fullName evidence="19">CRE-ACR-21 protein</fullName>
    </submittedName>
</protein>
<dbReference type="NCBIfam" id="TIGR00860">
    <property type="entry name" value="LIC"/>
    <property type="match status" value="1"/>
</dbReference>
<dbReference type="InterPro" id="IPR018000">
    <property type="entry name" value="Neurotransmitter_ion_chnl_CS"/>
</dbReference>
<accession>E3LX37</accession>
<dbReference type="InterPro" id="IPR006202">
    <property type="entry name" value="Neur_chan_lig-bd"/>
</dbReference>
<evidence type="ECO:0000256" key="15">
    <source>
        <dbReference type="RuleBase" id="RU000687"/>
    </source>
</evidence>
<keyword evidence="4 15" id="KW-1133">Transmembrane helix</keyword>
<evidence type="ECO:0000256" key="4">
    <source>
        <dbReference type="ARBA" id="ARBA00022989"/>
    </source>
</evidence>
<evidence type="ECO:0000256" key="10">
    <source>
        <dbReference type="ARBA" id="ARBA00023180"/>
    </source>
</evidence>
<keyword evidence="2" id="KW-1003">Cell membrane</keyword>
<name>E3LX37_CAERE</name>
<keyword evidence="8" id="KW-1015">Disulfide bond</keyword>
<dbReference type="InterPro" id="IPR002394">
    <property type="entry name" value="Nicotinic_acetylcholine_rcpt"/>
</dbReference>
<evidence type="ECO:0000256" key="8">
    <source>
        <dbReference type="ARBA" id="ARBA00023157"/>
    </source>
</evidence>
<dbReference type="InParanoid" id="E3LX37"/>
<feature type="region of interest" description="Disordered" evidence="16">
    <location>
        <begin position="533"/>
        <end position="608"/>
    </location>
</feature>
<feature type="transmembrane region" description="Helical" evidence="15">
    <location>
        <begin position="309"/>
        <end position="332"/>
    </location>
</feature>
<dbReference type="PROSITE" id="PS00236">
    <property type="entry name" value="NEUROTR_ION_CHANNEL"/>
    <property type="match status" value="1"/>
</dbReference>
<dbReference type="SUPFAM" id="SSF63712">
    <property type="entry name" value="Nicotinic receptor ligand binding domain-like"/>
    <property type="match status" value="1"/>
</dbReference>
<comment type="caution">
    <text evidence="15">Lacks conserved residue(s) required for the propagation of feature annotation.</text>
</comment>
<dbReference type="FunFam" id="1.20.58.390:FF:000073">
    <property type="entry name" value="Neuronal acetylcholine receptor subunit alpha-9-II"/>
    <property type="match status" value="1"/>
</dbReference>